<sequence length="206" mass="23558">MATPSNKKTLMTLYSAQDCVFAHRVRFVLEEKAMEYQVVDIDFADKPEDLFALNPYGEVPTLVDRDLAVIESFLIIEYLDERFPHPPLIPADPISRARVRVGLMQFDRDWFNPLFRPGYSEQDKVAAKDSLRRSLAQLSTLFSQQRYLFGDELSIADCALAPLLWRLPSLGIEIPKAARATQDYAEQIFALESFQRSLTPAEKALR</sequence>
<dbReference type="PROSITE" id="PS50404">
    <property type="entry name" value="GST_NTER"/>
    <property type="match status" value="1"/>
</dbReference>
<dbReference type="GO" id="GO:0005737">
    <property type="term" value="C:cytoplasm"/>
    <property type="evidence" value="ECO:0007669"/>
    <property type="project" value="TreeGrafter"/>
</dbReference>
<dbReference type="AlphaFoldDB" id="A0AAE3CJS1"/>
<dbReference type="SFLD" id="SFLDS00019">
    <property type="entry name" value="Glutathione_Transferase_(cytos"/>
    <property type="match status" value="1"/>
</dbReference>
<dbReference type="SUPFAM" id="SSF52833">
    <property type="entry name" value="Thioredoxin-like"/>
    <property type="match status" value="1"/>
</dbReference>
<keyword evidence="4" id="KW-1185">Reference proteome</keyword>
<dbReference type="Gene3D" id="1.20.1050.10">
    <property type="match status" value="1"/>
</dbReference>
<dbReference type="Pfam" id="PF13417">
    <property type="entry name" value="GST_N_3"/>
    <property type="match status" value="1"/>
</dbReference>
<dbReference type="InterPro" id="IPR004046">
    <property type="entry name" value="GST_C"/>
</dbReference>
<evidence type="ECO:0000313" key="3">
    <source>
        <dbReference type="EMBL" id="MBU2787730.1"/>
    </source>
</evidence>
<feature type="domain" description="GST C-terminal" evidence="2">
    <location>
        <begin position="92"/>
        <end position="206"/>
    </location>
</feature>
<name>A0AAE3CJS1_9PROT</name>
<evidence type="ECO:0000259" key="1">
    <source>
        <dbReference type="PROSITE" id="PS50404"/>
    </source>
</evidence>
<dbReference type="InterPro" id="IPR010987">
    <property type="entry name" value="Glutathione-S-Trfase_C-like"/>
</dbReference>
<protein>
    <submittedName>
        <fullName evidence="3">Stringent starvation protein A</fullName>
    </submittedName>
</protein>
<dbReference type="RefSeq" id="WP_215873038.1">
    <property type="nucleotide sequence ID" value="NZ_JAAXYO010000066.1"/>
</dbReference>
<dbReference type="EMBL" id="JAAXYO010000066">
    <property type="protein sequence ID" value="MBU2787730.1"/>
    <property type="molecule type" value="Genomic_DNA"/>
</dbReference>
<dbReference type="PANTHER" id="PTHR43968:SF6">
    <property type="entry name" value="GLUTATHIONE S-TRANSFERASE OMEGA"/>
    <property type="match status" value="1"/>
</dbReference>
<dbReference type="Pfam" id="PF00043">
    <property type="entry name" value="GST_C"/>
    <property type="match status" value="1"/>
</dbReference>
<organism evidence="3 4">
    <name type="scientific">Igneacidithiobacillus copahuensis</name>
    <dbReference type="NCBI Taxonomy" id="2724909"/>
    <lineage>
        <taxon>Bacteria</taxon>
        <taxon>Pseudomonadati</taxon>
        <taxon>Pseudomonadota</taxon>
        <taxon>Acidithiobacillia</taxon>
        <taxon>Acidithiobacillales</taxon>
        <taxon>Acidithiobacillaceae</taxon>
        <taxon>Igneacidithiobacillus</taxon>
    </lineage>
</organism>
<feature type="domain" description="GST N-terminal" evidence="1">
    <location>
        <begin position="9"/>
        <end position="87"/>
    </location>
</feature>
<dbReference type="InterPro" id="IPR036249">
    <property type="entry name" value="Thioredoxin-like_sf"/>
</dbReference>
<dbReference type="Gene3D" id="3.40.30.10">
    <property type="entry name" value="Glutaredoxin"/>
    <property type="match status" value="1"/>
</dbReference>
<evidence type="ECO:0000259" key="2">
    <source>
        <dbReference type="PROSITE" id="PS50405"/>
    </source>
</evidence>
<dbReference type="Proteomes" id="UP001197378">
    <property type="component" value="Unassembled WGS sequence"/>
</dbReference>
<reference evidence="3" key="1">
    <citation type="journal article" date="2021" name="ISME J.">
        <title>Genomic evolution of the class Acidithiobacillia: deep-branching Proteobacteria living in extreme acidic conditions.</title>
        <authorList>
            <person name="Moya-Beltran A."/>
            <person name="Beard S."/>
            <person name="Rojas-Villalobos C."/>
            <person name="Issotta F."/>
            <person name="Gallardo Y."/>
            <person name="Ulloa R."/>
            <person name="Giaveno A."/>
            <person name="Degli Esposti M."/>
            <person name="Johnson D.B."/>
            <person name="Quatrini R."/>
        </authorList>
    </citation>
    <scope>NUCLEOTIDE SEQUENCE</scope>
    <source>
        <strain evidence="3">VAN18-1</strain>
    </source>
</reference>
<dbReference type="PANTHER" id="PTHR43968">
    <property type="match status" value="1"/>
</dbReference>
<comment type="caution">
    <text evidence="3">The sequence shown here is derived from an EMBL/GenBank/DDBJ whole genome shotgun (WGS) entry which is preliminary data.</text>
</comment>
<gene>
    <name evidence="3" type="ORF">HFQ13_05865</name>
</gene>
<accession>A0AAE3CJS1</accession>
<dbReference type="SUPFAM" id="SSF47616">
    <property type="entry name" value="GST C-terminal domain-like"/>
    <property type="match status" value="1"/>
</dbReference>
<proteinExistence type="predicted"/>
<dbReference type="InterPro" id="IPR036282">
    <property type="entry name" value="Glutathione-S-Trfase_C_sf"/>
</dbReference>
<dbReference type="SFLD" id="SFLDG00358">
    <property type="entry name" value="Main_(cytGST)"/>
    <property type="match status" value="1"/>
</dbReference>
<dbReference type="InterPro" id="IPR050983">
    <property type="entry name" value="GST_Omega/HSP26"/>
</dbReference>
<evidence type="ECO:0000313" key="4">
    <source>
        <dbReference type="Proteomes" id="UP001197378"/>
    </source>
</evidence>
<dbReference type="PROSITE" id="PS50405">
    <property type="entry name" value="GST_CTER"/>
    <property type="match status" value="1"/>
</dbReference>
<dbReference type="InterPro" id="IPR040079">
    <property type="entry name" value="Glutathione_S-Trfase"/>
</dbReference>
<dbReference type="InterPro" id="IPR004045">
    <property type="entry name" value="Glutathione_S-Trfase_N"/>
</dbReference>